<dbReference type="Pfam" id="PF02895">
    <property type="entry name" value="H-kinase_dim"/>
    <property type="match status" value="1"/>
</dbReference>
<dbReference type="Pfam" id="PF01627">
    <property type="entry name" value="Hpt"/>
    <property type="match status" value="1"/>
</dbReference>
<dbReference type="InterPro" id="IPR051315">
    <property type="entry name" value="Bact_Chemotaxis_CheA"/>
</dbReference>
<evidence type="ECO:0000259" key="16">
    <source>
        <dbReference type="PROSITE" id="PS50851"/>
    </source>
</evidence>
<dbReference type="EC" id="2.7.13.3" evidence="3"/>
<evidence type="ECO:0000256" key="6">
    <source>
        <dbReference type="ARBA" id="ARBA00022500"/>
    </source>
</evidence>
<dbReference type="Proteomes" id="UP000288794">
    <property type="component" value="Unassembled WGS sequence"/>
</dbReference>
<evidence type="ECO:0000313" key="18">
    <source>
        <dbReference type="EMBL" id="RWR03873.1"/>
    </source>
</evidence>
<dbReference type="Gene3D" id="1.20.120.160">
    <property type="entry name" value="HPT domain"/>
    <property type="match status" value="1"/>
</dbReference>
<dbReference type="PANTHER" id="PTHR43395">
    <property type="entry name" value="SENSOR HISTIDINE KINASE CHEA"/>
    <property type="match status" value="1"/>
</dbReference>
<evidence type="ECO:0000313" key="19">
    <source>
        <dbReference type="Proteomes" id="UP000288794"/>
    </source>
</evidence>
<keyword evidence="12" id="KW-0902">Two-component regulatory system</keyword>
<dbReference type="SUPFAM" id="SSF55874">
    <property type="entry name" value="ATPase domain of HSP90 chaperone/DNA topoisomerase II/histidine kinase"/>
    <property type="match status" value="1"/>
</dbReference>
<dbReference type="PANTHER" id="PTHR43395:SF10">
    <property type="entry name" value="CHEMOTAXIS PROTEIN CHEA"/>
    <property type="match status" value="1"/>
</dbReference>
<dbReference type="InterPro" id="IPR005467">
    <property type="entry name" value="His_kinase_dom"/>
</dbReference>
<dbReference type="GO" id="GO:0005737">
    <property type="term" value="C:cytoplasm"/>
    <property type="evidence" value="ECO:0007669"/>
    <property type="project" value="UniProtKB-SubCell"/>
</dbReference>
<feature type="domain" description="HPt" evidence="17">
    <location>
        <begin position="1"/>
        <end position="105"/>
    </location>
</feature>
<feature type="modified residue" description="Phosphohistidine" evidence="14">
    <location>
        <position position="48"/>
    </location>
</feature>
<comment type="catalytic activity">
    <reaction evidence="1">
        <text>ATP + protein L-histidine = ADP + protein N-phospho-L-histidine.</text>
        <dbReference type="EC" id="2.7.13.3"/>
    </reaction>
</comment>
<dbReference type="EMBL" id="JMEE01000001">
    <property type="protein sequence ID" value="RWR03873.1"/>
    <property type="molecule type" value="Genomic_DNA"/>
</dbReference>
<evidence type="ECO:0000256" key="1">
    <source>
        <dbReference type="ARBA" id="ARBA00000085"/>
    </source>
</evidence>
<evidence type="ECO:0000256" key="8">
    <source>
        <dbReference type="ARBA" id="ARBA00022679"/>
    </source>
</evidence>
<dbReference type="SUPFAM" id="SSF55052">
    <property type="entry name" value="CheY-binding domain of CheA"/>
    <property type="match status" value="1"/>
</dbReference>
<feature type="domain" description="Histidine kinase" evidence="15">
    <location>
        <begin position="240"/>
        <end position="520"/>
    </location>
</feature>
<evidence type="ECO:0000256" key="5">
    <source>
        <dbReference type="ARBA" id="ARBA00022490"/>
    </source>
</evidence>
<dbReference type="InterPro" id="IPR036097">
    <property type="entry name" value="HisK_dim/P_sf"/>
</dbReference>
<dbReference type="PROSITE" id="PS50894">
    <property type="entry name" value="HPT"/>
    <property type="match status" value="1"/>
</dbReference>
<dbReference type="InterPro" id="IPR036641">
    <property type="entry name" value="HPT_dom_sf"/>
</dbReference>
<keyword evidence="10" id="KW-0418">Kinase</keyword>
<dbReference type="GO" id="GO:0000155">
    <property type="term" value="F:phosphorelay sensor kinase activity"/>
    <property type="evidence" value="ECO:0007669"/>
    <property type="project" value="InterPro"/>
</dbReference>
<dbReference type="InterPro" id="IPR037006">
    <property type="entry name" value="CheA-like_homodim_sf"/>
</dbReference>
<evidence type="ECO:0000256" key="10">
    <source>
        <dbReference type="ARBA" id="ARBA00022777"/>
    </source>
</evidence>
<dbReference type="AlphaFoldDB" id="A0A443IIM3"/>
<keyword evidence="6" id="KW-0145">Chemotaxis</keyword>
<dbReference type="RefSeq" id="WP_128174891.1">
    <property type="nucleotide sequence ID" value="NZ_CP071409.1"/>
</dbReference>
<dbReference type="InterPro" id="IPR004358">
    <property type="entry name" value="Sig_transdc_His_kin-like_C"/>
</dbReference>
<evidence type="ECO:0000256" key="7">
    <source>
        <dbReference type="ARBA" id="ARBA00022553"/>
    </source>
</evidence>
<dbReference type="InterPro" id="IPR004105">
    <property type="entry name" value="CheA-like_dim"/>
</dbReference>
<dbReference type="Gene3D" id="3.30.565.10">
    <property type="entry name" value="Histidine kinase-like ATPase, C-terminal domain"/>
    <property type="match status" value="1"/>
</dbReference>
<name>A0A443IIM3_9GAMM</name>
<keyword evidence="9" id="KW-0547">Nucleotide-binding</keyword>
<keyword evidence="19" id="KW-1185">Reference proteome</keyword>
<dbReference type="CDD" id="cd16916">
    <property type="entry name" value="HATPase_CheA-like"/>
    <property type="match status" value="1"/>
</dbReference>
<dbReference type="InterPro" id="IPR015162">
    <property type="entry name" value="CheY-binding"/>
</dbReference>
<feature type="domain" description="CheW-like" evidence="16">
    <location>
        <begin position="522"/>
        <end position="657"/>
    </location>
</feature>
<dbReference type="SMART" id="SM00260">
    <property type="entry name" value="CheW"/>
    <property type="match status" value="1"/>
</dbReference>
<keyword evidence="7 14" id="KW-0597">Phosphoprotein</keyword>
<dbReference type="Pfam" id="PF09078">
    <property type="entry name" value="CheY-binding"/>
    <property type="match status" value="1"/>
</dbReference>
<dbReference type="FunFam" id="3.30.565.10:FF:000016">
    <property type="entry name" value="Chemotaxis protein CheA, putative"/>
    <property type="match status" value="1"/>
</dbReference>
<dbReference type="GO" id="GO:0006935">
    <property type="term" value="P:chemotaxis"/>
    <property type="evidence" value="ECO:0007669"/>
    <property type="project" value="UniProtKB-KW"/>
</dbReference>
<dbReference type="SMART" id="SM00387">
    <property type="entry name" value="HATPase_c"/>
    <property type="match status" value="1"/>
</dbReference>
<comment type="subcellular location">
    <subcellularLocation>
        <location evidence="2">Cytoplasm</location>
    </subcellularLocation>
</comment>
<dbReference type="SUPFAM" id="SSF47384">
    <property type="entry name" value="Homodimeric domain of signal transducing histidine kinase"/>
    <property type="match status" value="1"/>
</dbReference>
<evidence type="ECO:0000259" key="15">
    <source>
        <dbReference type="PROSITE" id="PS50109"/>
    </source>
</evidence>
<dbReference type="PRINTS" id="PR00344">
    <property type="entry name" value="BCTRLSENSOR"/>
</dbReference>
<dbReference type="InterPro" id="IPR003594">
    <property type="entry name" value="HATPase_dom"/>
</dbReference>
<evidence type="ECO:0000256" key="4">
    <source>
        <dbReference type="ARBA" id="ARBA00021495"/>
    </source>
</evidence>
<dbReference type="SMART" id="SM01231">
    <property type="entry name" value="H-kinase_dim"/>
    <property type="match status" value="1"/>
</dbReference>
<accession>A0A443IIM3</accession>
<dbReference type="InterPro" id="IPR036061">
    <property type="entry name" value="CheW-like_dom_sf"/>
</dbReference>
<dbReference type="CDD" id="cd00731">
    <property type="entry name" value="CheA_reg"/>
    <property type="match status" value="1"/>
</dbReference>
<evidence type="ECO:0000259" key="17">
    <source>
        <dbReference type="PROSITE" id="PS50894"/>
    </source>
</evidence>
<dbReference type="Gene3D" id="3.30.70.400">
    <property type="entry name" value="CheY-binding domain of CheA"/>
    <property type="match status" value="1"/>
</dbReference>
<protein>
    <recommendedName>
        <fullName evidence="4">Chemotaxis protein CheA</fullName>
        <ecNumber evidence="3">2.7.13.3</ecNumber>
    </recommendedName>
</protein>
<dbReference type="SMART" id="SM00073">
    <property type="entry name" value="HPT"/>
    <property type="match status" value="1"/>
</dbReference>
<keyword evidence="5" id="KW-0963">Cytoplasm</keyword>
<dbReference type="Gene3D" id="2.30.30.40">
    <property type="entry name" value="SH3 Domains"/>
    <property type="match status" value="1"/>
</dbReference>
<evidence type="ECO:0000256" key="12">
    <source>
        <dbReference type="ARBA" id="ARBA00023012"/>
    </source>
</evidence>
<sequence length="665" mass="71843">MSMDLSDFYQTFFDEADELLADMEQHLLVLDPQMPDAEQLNAIFRAAHSIKGGAGTFGFRILQETTHILENILDDARRDEMPLSTDIINLFLETKDIMQEQLDAYKAALEPNAESFAYICQALRELALESKAVAVESSVPLPVIPAASELPHAAVGSGLRLTLVDLKPNEVALMLEELGNLGTVRDVIKGENSLEATLDSAVDKEDIVAVLCFVIESSQILFSAPRPSAENDIVLPANETPVEQIRPALASVSDIAPVRQVKKAAAARSGESSSIRVAVEKVDQLINLVGELVITQSMLAQRSDALDPVNHGDLLNSMGQLARNARDLQESVMSIRMMPMEYVFSRFPRLVRDLAGKLGKDVELTLMGSSTELDKSLIERIIDPLTHLVRNSLDHGIETPEQRLNAGKLATGNLTLSAEHQGGNICIEVTDDGAGLNRERILAKALSSGLPVSESMSDEEVGMLIFAPGFSTAEQVTDVSGRGVGMDVVKRNIQEMGGHVEIASKQGKGTTIRILLPLTLAILDGMSVRVGEEVFILPLNAVMESLQPRAEDLHPLAGGERVLEVRGEYLPLVALWTVFDVEEAKTEATQGIAVILQSAGKRYALLVDQLIGQHQVVVKNLESNYRKVPGISAATILGDGSVALIVDVSALQSINREKRVAGAAA</sequence>
<evidence type="ECO:0000256" key="9">
    <source>
        <dbReference type="ARBA" id="ARBA00022741"/>
    </source>
</evidence>
<dbReference type="Gene3D" id="1.10.287.560">
    <property type="entry name" value="Histidine kinase CheA-like, homodimeric domain"/>
    <property type="match status" value="1"/>
</dbReference>
<dbReference type="FunFam" id="2.30.30.40:FF:000048">
    <property type="entry name" value="Chemotaxis protein CheA, putative"/>
    <property type="match status" value="1"/>
</dbReference>
<gene>
    <name evidence="18" type="ORF">ED28_02470</name>
</gene>
<dbReference type="Pfam" id="PF01584">
    <property type="entry name" value="CheW"/>
    <property type="match status" value="1"/>
</dbReference>
<keyword evidence="11" id="KW-0067">ATP-binding</keyword>
<evidence type="ECO:0000256" key="3">
    <source>
        <dbReference type="ARBA" id="ARBA00012438"/>
    </source>
</evidence>
<dbReference type="SUPFAM" id="SSF47226">
    <property type="entry name" value="Histidine-containing phosphotransfer domain, HPT domain"/>
    <property type="match status" value="1"/>
</dbReference>
<dbReference type="PROSITE" id="PS50851">
    <property type="entry name" value="CHEW"/>
    <property type="match status" value="1"/>
</dbReference>
<evidence type="ECO:0000256" key="14">
    <source>
        <dbReference type="PROSITE-ProRule" id="PRU00110"/>
    </source>
</evidence>
<comment type="caution">
    <text evidence="18">The sequence shown here is derived from an EMBL/GenBank/DDBJ whole genome shotgun (WGS) entry which is preliminary data.</text>
</comment>
<dbReference type="GO" id="GO:0005524">
    <property type="term" value="F:ATP binding"/>
    <property type="evidence" value="ECO:0007669"/>
    <property type="project" value="UniProtKB-KW"/>
</dbReference>
<dbReference type="NCBIfam" id="NF007835">
    <property type="entry name" value="PRK10547.1"/>
    <property type="match status" value="1"/>
</dbReference>
<proteinExistence type="predicted"/>
<dbReference type="PROSITE" id="PS50109">
    <property type="entry name" value="HIS_KIN"/>
    <property type="match status" value="1"/>
</dbReference>
<dbReference type="CDD" id="cd00088">
    <property type="entry name" value="HPT"/>
    <property type="match status" value="1"/>
</dbReference>
<evidence type="ECO:0000256" key="13">
    <source>
        <dbReference type="ARBA" id="ARBA00035100"/>
    </source>
</evidence>
<keyword evidence="8" id="KW-0808">Transferase</keyword>
<dbReference type="Pfam" id="PF02518">
    <property type="entry name" value="HATPase_c"/>
    <property type="match status" value="1"/>
</dbReference>
<dbReference type="InterPro" id="IPR035891">
    <property type="entry name" value="CheY-binding_CheA"/>
</dbReference>
<reference evidence="18 19" key="1">
    <citation type="submission" date="2014-04" db="EMBL/GenBank/DDBJ databases">
        <title>Draft genome sequence of Pantoea beijingensis strain LMG 27579, an emerging pathogen to Pleurotus eryngii with potential industrial application.</title>
        <authorList>
            <person name="Xu F."/>
            <person name="Liu Y."/>
            <person name="Wang S."/>
            <person name="Yin Y."/>
            <person name="Ma Y."/>
            <person name="Zhao S."/>
            <person name="Rong C."/>
        </authorList>
    </citation>
    <scope>NUCLEOTIDE SEQUENCE [LARGE SCALE GENOMIC DNA]</scope>
    <source>
        <strain evidence="18 19">LMG 27579</strain>
    </source>
</reference>
<evidence type="ECO:0000256" key="11">
    <source>
        <dbReference type="ARBA" id="ARBA00022840"/>
    </source>
</evidence>
<organism evidence="18 19">
    <name type="scientific">[Pantoea] beijingensis</name>
    <dbReference type="NCBI Taxonomy" id="1324864"/>
    <lineage>
        <taxon>Bacteria</taxon>
        <taxon>Pseudomonadati</taxon>
        <taxon>Pseudomonadota</taxon>
        <taxon>Gammaproteobacteria</taxon>
        <taxon>Enterobacterales</taxon>
        <taxon>Erwiniaceae</taxon>
        <taxon>Erwinia</taxon>
    </lineage>
</organism>
<evidence type="ECO:0000256" key="2">
    <source>
        <dbReference type="ARBA" id="ARBA00004496"/>
    </source>
</evidence>
<dbReference type="InterPro" id="IPR036890">
    <property type="entry name" value="HATPase_C_sf"/>
</dbReference>
<dbReference type="InterPro" id="IPR002545">
    <property type="entry name" value="CheW-lke_dom"/>
</dbReference>
<dbReference type="InterPro" id="IPR008207">
    <property type="entry name" value="Sig_transdc_His_kin_Hpt_dom"/>
</dbReference>
<dbReference type="SUPFAM" id="SSF50341">
    <property type="entry name" value="CheW-like"/>
    <property type="match status" value="1"/>
</dbReference>
<comment type="function">
    <text evidence="13">Involved in the transmission of sensory signals from the chemoreceptors to the flagellar motors. CheA is autophosphorylated; it can transfer its phosphate group to either CheB or CheY.</text>
</comment>